<keyword evidence="2" id="KW-0408">Iron</keyword>
<dbReference type="RefSeq" id="WP_120180228.1">
    <property type="nucleotide sequence ID" value="NZ_MBTA01000001.1"/>
</dbReference>
<feature type="binding site" evidence="2">
    <location>
        <position position="58"/>
    </location>
    <ligand>
        <name>Fe cation</name>
        <dbReference type="ChEBI" id="CHEBI:24875"/>
    </ligand>
</feature>
<protein>
    <recommendedName>
        <fullName evidence="8">Pirin</fullName>
    </recommendedName>
</protein>
<evidence type="ECO:0000259" key="5">
    <source>
        <dbReference type="Pfam" id="PF17954"/>
    </source>
</evidence>
<dbReference type="InterPro" id="IPR003829">
    <property type="entry name" value="Pirin_N_dom"/>
</dbReference>
<comment type="similarity">
    <text evidence="1 3">Belongs to the pirin family.</text>
</comment>
<keyword evidence="2" id="KW-0479">Metal-binding</keyword>
<feature type="binding site" evidence="2">
    <location>
        <position position="104"/>
    </location>
    <ligand>
        <name>Fe cation</name>
        <dbReference type="ChEBI" id="CHEBI:24875"/>
    </ligand>
</feature>
<dbReference type="GO" id="GO:0046872">
    <property type="term" value="F:metal ion binding"/>
    <property type="evidence" value="ECO:0007669"/>
    <property type="project" value="UniProtKB-KW"/>
</dbReference>
<dbReference type="OrthoDB" id="321327at2"/>
<sequence>MKKIIHPANERGSNSFGWLNSKHSFSFGHYHHPQKMGFGLLRVLNDDQVQPAMGFATHGHANMEIVSIPLSGSLKHKDSTGREEIIKTGEVQIMSAGSGIQHSEFNASKEEVVEFLQIWVFPDKENLAPGYQQKSFADALKPNELLTIVSPEGAGAAVKINQQAWFSLADIDPDIELNYNLHQKQNGLYVFVIEGAIKIAETQLNRRDALGLEDVNAVTLNATEKAKVLLIEVPMQ</sequence>
<dbReference type="AlphaFoldDB" id="A0A419SCA6"/>
<dbReference type="Pfam" id="PF17954">
    <property type="entry name" value="Pirin_C_2"/>
    <property type="match status" value="1"/>
</dbReference>
<dbReference type="InterPro" id="IPR014710">
    <property type="entry name" value="RmlC-like_jellyroll"/>
</dbReference>
<dbReference type="Pfam" id="PF02678">
    <property type="entry name" value="Pirin"/>
    <property type="match status" value="1"/>
</dbReference>
<name>A0A419SCA6_9SPHI</name>
<feature type="binding site" evidence="2">
    <location>
        <position position="60"/>
    </location>
    <ligand>
        <name>Fe cation</name>
        <dbReference type="ChEBI" id="CHEBI:24875"/>
    </ligand>
</feature>
<dbReference type="InterPro" id="IPR011051">
    <property type="entry name" value="RmlC_Cupin_sf"/>
</dbReference>
<dbReference type="EMBL" id="MBTA01000001">
    <property type="protein sequence ID" value="RKD20310.1"/>
    <property type="molecule type" value="Genomic_DNA"/>
</dbReference>
<dbReference type="Gene3D" id="2.60.120.10">
    <property type="entry name" value="Jelly Rolls"/>
    <property type="match status" value="2"/>
</dbReference>
<accession>A0A419SCA6</accession>
<dbReference type="PIRSF" id="PIRSF006232">
    <property type="entry name" value="Pirin"/>
    <property type="match status" value="1"/>
</dbReference>
<evidence type="ECO:0000256" key="1">
    <source>
        <dbReference type="ARBA" id="ARBA00008416"/>
    </source>
</evidence>
<evidence type="ECO:0000256" key="2">
    <source>
        <dbReference type="PIRSR" id="PIRSR006232-1"/>
    </source>
</evidence>
<feature type="binding site" evidence="2">
    <location>
        <position position="102"/>
    </location>
    <ligand>
        <name>Fe cation</name>
        <dbReference type="ChEBI" id="CHEBI:24875"/>
    </ligand>
</feature>
<evidence type="ECO:0000259" key="4">
    <source>
        <dbReference type="Pfam" id="PF02678"/>
    </source>
</evidence>
<evidence type="ECO:0008006" key="8">
    <source>
        <dbReference type="Google" id="ProtNLM"/>
    </source>
</evidence>
<organism evidence="6 7">
    <name type="scientific">Pelobium manganitolerans</name>
    <dbReference type="NCBI Taxonomy" id="1842495"/>
    <lineage>
        <taxon>Bacteria</taxon>
        <taxon>Pseudomonadati</taxon>
        <taxon>Bacteroidota</taxon>
        <taxon>Sphingobacteriia</taxon>
        <taxon>Sphingobacteriales</taxon>
        <taxon>Sphingobacteriaceae</taxon>
        <taxon>Pelobium</taxon>
    </lineage>
</organism>
<comment type="cofactor">
    <cofactor evidence="2">
        <name>Fe cation</name>
        <dbReference type="ChEBI" id="CHEBI:24875"/>
    </cofactor>
    <text evidence="2">Binds 1 Fe cation per subunit.</text>
</comment>
<evidence type="ECO:0000313" key="6">
    <source>
        <dbReference type="EMBL" id="RKD20310.1"/>
    </source>
</evidence>
<dbReference type="SUPFAM" id="SSF51182">
    <property type="entry name" value="RmlC-like cupins"/>
    <property type="match status" value="1"/>
</dbReference>
<evidence type="ECO:0000256" key="3">
    <source>
        <dbReference type="RuleBase" id="RU003457"/>
    </source>
</evidence>
<feature type="domain" description="Quercetin 2,3-dioxygenase C-terminal cupin" evidence="5">
    <location>
        <begin position="148"/>
        <end position="233"/>
    </location>
</feature>
<proteinExistence type="inferred from homology"/>
<dbReference type="PANTHER" id="PTHR43212">
    <property type="entry name" value="QUERCETIN 2,3-DIOXYGENASE"/>
    <property type="match status" value="1"/>
</dbReference>
<gene>
    <name evidence="6" type="ORF">BCY91_01445</name>
</gene>
<dbReference type="InterPro" id="IPR012093">
    <property type="entry name" value="Pirin"/>
</dbReference>
<evidence type="ECO:0000313" key="7">
    <source>
        <dbReference type="Proteomes" id="UP000283433"/>
    </source>
</evidence>
<dbReference type="PANTHER" id="PTHR43212:SF3">
    <property type="entry name" value="QUERCETIN 2,3-DIOXYGENASE"/>
    <property type="match status" value="1"/>
</dbReference>
<dbReference type="InterPro" id="IPR041602">
    <property type="entry name" value="Quercetinase_C"/>
</dbReference>
<comment type="caution">
    <text evidence="6">The sequence shown here is derived from an EMBL/GenBank/DDBJ whole genome shotgun (WGS) entry which is preliminary data.</text>
</comment>
<keyword evidence="7" id="KW-1185">Reference proteome</keyword>
<reference evidence="6 7" key="1">
    <citation type="submission" date="2016-07" db="EMBL/GenBank/DDBJ databases">
        <title>Genome of Pelobium manganitolerans.</title>
        <authorList>
            <person name="Wu S."/>
            <person name="Wang G."/>
        </authorList>
    </citation>
    <scope>NUCLEOTIDE SEQUENCE [LARGE SCALE GENOMIC DNA]</scope>
    <source>
        <strain evidence="6 7">YS-25</strain>
    </source>
</reference>
<feature type="domain" description="Pirin N-terminal" evidence="4">
    <location>
        <begin position="16"/>
        <end position="120"/>
    </location>
</feature>
<dbReference type="Proteomes" id="UP000283433">
    <property type="component" value="Unassembled WGS sequence"/>
</dbReference>
<dbReference type="CDD" id="cd02910">
    <property type="entry name" value="cupin_Yhhw_N"/>
    <property type="match status" value="1"/>
</dbReference>